<evidence type="ECO:0000313" key="7">
    <source>
        <dbReference type="Proteomes" id="UP000070501"/>
    </source>
</evidence>
<proteinExistence type="inferred from homology"/>
<dbReference type="PANTHER" id="PTHR23402:SF1">
    <property type="entry name" value="PYROGLUTAMYL-PEPTIDASE I"/>
    <property type="match status" value="1"/>
</dbReference>
<dbReference type="Proteomes" id="UP000070501">
    <property type="component" value="Unassembled WGS sequence"/>
</dbReference>
<dbReference type="InParanoid" id="A0A136IPT1"/>
<dbReference type="GO" id="GO:0006508">
    <property type="term" value="P:proteolysis"/>
    <property type="evidence" value="ECO:0007669"/>
    <property type="project" value="UniProtKB-KW"/>
</dbReference>
<evidence type="ECO:0000313" key="6">
    <source>
        <dbReference type="EMBL" id="KXJ86878.1"/>
    </source>
</evidence>
<sequence>MSQDDQPVRVLVTGFGPFLDVSINPSFEIVKLLSEQHSPAGAGIEIIAHPVPLKAAYRSLLQTAPDLLRQHDNPDIVLHIGLATDRDYFAVEQSASRDGYHQYPDVERQTLRKDEGLAVWGKKSADKLETTLHLDAVVRSWKRNLSLPFGDGGTVDGDPGRPLLKKGKGRGGGQKRNDAAWAARGRALASGDVRLSDDVGDYVCGLLYYASMAAMQQLRDRVGRRYSGARNVVFLHVPPLEGEAALAKGLEVVVALIKALAESVT</sequence>
<dbReference type="AlphaFoldDB" id="A0A136IPT1"/>
<keyword evidence="4" id="KW-0788">Thiol protease</keyword>
<dbReference type="Pfam" id="PF01470">
    <property type="entry name" value="Peptidase_C15"/>
    <property type="match status" value="1"/>
</dbReference>
<evidence type="ECO:0000256" key="3">
    <source>
        <dbReference type="ARBA" id="ARBA00022801"/>
    </source>
</evidence>
<evidence type="ECO:0008006" key="8">
    <source>
        <dbReference type="Google" id="ProtNLM"/>
    </source>
</evidence>
<dbReference type="SUPFAM" id="SSF53182">
    <property type="entry name" value="Pyrrolidone carboxyl peptidase (pyroglutamate aminopeptidase)"/>
    <property type="match status" value="1"/>
</dbReference>
<evidence type="ECO:0000256" key="2">
    <source>
        <dbReference type="ARBA" id="ARBA00022670"/>
    </source>
</evidence>
<dbReference type="EMBL" id="KQ964265">
    <property type="protein sequence ID" value="KXJ86878.1"/>
    <property type="molecule type" value="Genomic_DNA"/>
</dbReference>
<dbReference type="InterPro" id="IPR016125">
    <property type="entry name" value="Peptidase_C15-like"/>
</dbReference>
<evidence type="ECO:0000256" key="1">
    <source>
        <dbReference type="ARBA" id="ARBA00006641"/>
    </source>
</evidence>
<dbReference type="Gene3D" id="3.40.630.20">
    <property type="entry name" value="Peptidase C15, pyroglutamyl peptidase I-like"/>
    <property type="match status" value="1"/>
</dbReference>
<protein>
    <recommendedName>
        <fullName evidence="8">Peptidase C15, pyroglutamyl peptidase I-like protein</fullName>
    </recommendedName>
</protein>
<dbReference type="GO" id="GO:0008234">
    <property type="term" value="F:cysteine-type peptidase activity"/>
    <property type="evidence" value="ECO:0007669"/>
    <property type="project" value="UniProtKB-KW"/>
</dbReference>
<dbReference type="OrthoDB" id="407146at2759"/>
<evidence type="ECO:0000256" key="4">
    <source>
        <dbReference type="ARBA" id="ARBA00022807"/>
    </source>
</evidence>
<keyword evidence="2" id="KW-0645">Protease</keyword>
<keyword evidence="7" id="KW-1185">Reference proteome</keyword>
<organism evidence="6 7">
    <name type="scientific">Microdochium bolleyi</name>
    <dbReference type="NCBI Taxonomy" id="196109"/>
    <lineage>
        <taxon>Eukaryota</taxon>
        <taxon>Fungi</taxon>
        <taxon>Dikarya</taxon>
        <taxon>Ascomycota</taxon>
        <taxon>Pezizomycotina</taxon>
        <taxon>Sordariomycetes</taxon>
        <taxon>Xylariomycetidae</taxon>
        <taxon>Xylariales</taxon>
        <taxon>Microdochiaceae</taxon>
        <taxon>Microdochium</taxon>
    </lineage>
</organism>
<dbReference type="InterPro" id="IPR036440">
    <property type="entry name" value="Peptidase_C15-like_sf"/>
</dbReference>
<feature type="region of interest" description="Disordered" evidence="5">
    <location>
        <begin position="156"/>
        <end position="176"/>
    </location>
</feature>
<keyword evidence="3" id="KW-0378">Hydrolase</keyword>
<comment type="similarity">
    <text evidence="1">Belongs to the peptidase C15 family.</text>
</comment>
<accession>A0A136IPT1</accession>
<evidence type="ECO:0000256" key="5">
    <source>
        <dbReference type="SAM" id="MobiDB-lite"/>
    </source>
</evidence>
<dbReference type="PANTHER" id="PTHR23402">
    <property type="entry name" value="PROTEASE FAMILY C15 PYROGLUTAMYL-PEPTIDASE I-RELATED"/>
    <property type="match status" value="1"/>
</dbReference>
<gene>
    <name evidence="6" type="ORF">Micbo1qcDRAFT_236639</name>
</gene>
<name>A0A136IPT1_9PEZI</name>
<reference evidence="7" key="1">
    <citation type="submission" date="2016-02" db="EMBL/GenBank/DDBJ databases">
        <title>Draft genome sequence of Microdochium bolleyi, a fungal endophyte of beachgrass.</title>
        <authorList>
            <consortium name="DOE Joint Genome Institute"/>
            <person name="David A.S."/>
            <person name="May G."/>
            <person name="Haridas S."/>
            <person name="Lim J."/>
            <person name="Wang M."/>
            <person name="Labutti K."/>
            <person name="Lipzen A."/>
            <person name="Barry K."/>
            <person name="Grigoriev I.V."/>
        </authorList>
    </citation>
    <scope>NUCLEOTIDE SEQUENCE [LARGE SCALE GENOMIC DNA]</scope>
    <source>
        <strain evidence="7">J235TASD1</strain>
    </source>
</reference>